<comment type="caution">
    <text evidence="1">The sequence shown here is derived from an EMBL/GenBank/DDBJ whole genome shotgun (WGS) entry which is preliminary data.</text>
</comment>
<organism evidence="1 2">
    <name type="scientific">Spirosoma telluris</name>
    <dbReference type="NCBI Taxonomy" id="2183553"/>
    <lineage>
        <taxon>Bacteria</taxon>
        <taxon>Pseudomonadati</taxon>
        <taxon>Bacteroidota</taxon>
        <taxon>Cytophagia</taxon>
        <taxon>Cytophagales</taxon>
        <taxon>Cytophagaceae</taxon>
        <taxon>Spirosoma</taxon>
    </lineage>
</organism>
<keyword evidence="2" id="KW-1185">Reference proteome</keyword>
<protein>
    <submittedName>
        <fullName evidence="1">Uncharacterized protein</fullName>
    </submittedName>
</protein>
<dbReference type="RefSeq" id="WP_111350877.1">
    <property type="nucleotide sequence ID" value="NZ_QLII01000002.1"/>
</dbReference>
<reference evidence="1 2" key="1">
    <citation type="submission" date="2018-06" db="EMBL/GenBank/DDBJ databases">
        <title>Spirosoma sp. HMF3257 Genome sequencing and assembly.</title>
        <authorList>
            <person name="Kang H."/>
            <person name="Cha I."/>
            <person name="Kim H."/>
            <person name="Kang J."/>
            <person name="Joh K."/>
        </authorList>
    </citation>
    <scope>NUCLEOTIDE SEQUENCE [LARGE SCALE GENOMIC DNA]</scope>
    <source>
        <strain evidence="1 2">HMF3257</strain>
    </source>
</reference>
<dbReference type="AlphaFoldDB" id="A0A327NDG8"/>
<dbReference type="EMBL" id="QLII01000002">
    <property type="protein sequence ID" value="RAI73122.1"/>
    <property type="molecule type" value="Genomic_DNA"/>
</dbReference>
<sequence>MRAYLTNPQPNHTVYAYTYVFSPRAQTVGAWVNFHNYGRSEKDASPPQGQWDYKGSKIWVNDQELIPPTWTNAGLHPLGNEQPYTDEPYENRQPKSVSLKKGWNKVLIKLPIGEFRTDTYRLGKWMFTCVFVKPVNNQLEAVDGLIYSTDKMKRLRLR</sequence>
<evidence type="ECO:0000313" key="2">
    <source>
        <dbReference type="Proteomes" id="UP000249016"/>
    </source>
</evidence>
<evidence type="ECO:0000313" key="1">
    <source>
        <dbReference type="EMBL" id="RAI73122.1"/>
    </source>
</evidence>
<name>A0A327NDG8_9BACT</name>
<dbReference type="Proteomes" id="UP000249016">
    <property type="component" value="Unassembled WGS sequence"/>
</dbReference>
<proteinExistence type="predicted"/>
<accession>A0A327NDG8</accession>
<gene>
    <name evidence="1" type="ORF">HMF3257_37660</name>
</gene>